<dbReference type="InterPro" id="IPR001810">
    <property type="entry name" value="F-box_dom"/>
</dbReference>
<dbReference type="InterPro" id="IPR036047">
    <property type="entry name" value="F-box-like_dom_sf"/>
</dbReference>
<name>A0AAD7BZS6_9AGAR</name>
<dbReference type="PROSITE" id="PS50181">
    <property type="entry name" value="FBOX"/>
    <property type="match status" value="1"/>
</dbReference>
<gene>
    <name evidence="2" type="ORF">FB45DRAFT_479946</name>
</gene>
<dbReference type="AlphaFoldDB" id="A0AAD7BZS6"/>
<sequence length="490" mass="55383">MSAQPDPQPAAGTWSGHELPTDMLIAVMSFLSPCDIISLRQVCKTISEATYIRSVWITTLRSLCYQHDIYPSSFSYADMTLQELERAATAPNRFRARLRREFLQNKPVLPVASRIIHRDFQHLRFVPGGRYLLAVSRQFLCMWDLGNRPAPESGGVLHHVALQRIENTTHILSLRVRAFKDEILVILSSVNAPDSFRVHVFTIYPPAPNPEFKQLIPDLVLPMTAADQYPALLCATARHIVIYATPVTILWNFISDSWTSWPAEPNGYNNTFYFCDKNLLVLRVERSEIHLAAIPPLHRRMSPDYLFPPFGPRLEILETTPLHRVNDPAKPLRQCFSGVSLVFHGRETSTEDQPLKIDIVSELDDHRALLTHLALMPTVARTTAKLTYLGERALDFEYELANTVQFEWVGRRDIQSFFVQKNAVHVCLASLSDSEAGAREVSGLLDIPGLPEGELCNDFCSFSGRVCTRMEETEGGQGKKLLILDYLSPN</sequence>
<evidence type="ECO:0000313" key="3">
    <source>
        <dbReference type="Proteomes" id="UP001221142"/>
    </source>
</evidence>
<proteinExistence type="predicted"/>
<dbReference type="Pfam" id="PF12937">
    <property type="entry name" value="F-box-like"/>
    <property type="match status" value="1"/>
</dbReference>
<evidence type="ECO:0000259" key="1">
    <source>
        <dbReference type="PROSITE" id="PS50181"/>
    </source>
</evidence>
<accession>A0AAD7BZS6</accession>
<dbReference type="Proteomes" id="UP001221142">
    <property type="component" value="Unassembled WGS sequence"/>
</dbReference>
<dbReference type="EMBL" id="JARKIF010000007">
    <property type="protein sequence ID" value="KAJ7635042.1"/>
    <property type="molecule type" value="Genomic_DNA"/>
</dbReference>
<keyword evidence="3" id="KW-1185">Reference proteome</keyword>
<dbReference type="Gene3D" id="1.20.1280.50">
    <property type="match status" value="1"/>
</dbReference>
<dbReference type="SMART" id="SM00256">
    <property type="entry name" value="FBOX"/>
    <property type="match status" value="1"/>
</dbReference>
<organism evidence="2 3">
    <name type="scientific">Roridomyces roridus</name>
    <dbReference type="NCBI Taxonomy" id="1738132"/>
    <lineage>
        <taxon>Eukaryota</taxon>
        <taxon>Fungi</taxon>
        <taxon>Dikarya</taxon>
        <taxon>Basidiomycota</taxon>
        <taxon>Agaricomycotina</taxon>
        <taxon>Agaricomycetes</taxon>
        <taxon>Agaricomycetidae</taxon>
        <taxon>Agaricales</taxon>
        <taxon>Marasmiineae</taxon>
        <taxon>Mycenaceae</taxon>
        <taxon>Roridomyces</taxon>
    </lineage>
</organism>
<evidence type="ECO:0000313" key="2">
    <source>
        <dbReference type="EMBL" id="KAJ7635042.1"/>
    </source>
</evidence>
<comment type="caution">
    <text evidence="2">The sequence shown here is derived from an EMBL/GenBank/DDBJ whole genome shotgun (WGS) entry which is preliminary data.</text>
</comment>
<reference evidence="2" key="1">
    <citation type="submission" date="2023-03" db="EMBL/GenBank/DDBJ databases">
        <title>Massive genome expansion in bonnet fungi (Mycena s.s.) driven by repeated elements and novel gene families across ecological guilds.</title>
        <authorList>
            <consortium name="Lawrence Berkeley National Laboratory"/>
            <person name="Harder C.B."/>
            <person name="Miyauchi S."/>
            <person name="Viragh M."/>
            <person name="Kuo A."/>
            <person name="Thoen E."/>
            <person name="Andreopoulos B."/>
            <person name="Lu D."/>
            <person name="Skrede I."/>
            <person name="Drula E."/>
            <person name="Henrissat B."/>
            <person name="Morin E."/>
            <person name="Kohler A."/>
            <person name="Barry K."/>
            <person name="LaButti K."/>
            <person name="Morin E."/>
            <person name="Salamov A."/>
            <person name="Lipzen A."/>
            <person name="Mereny Z."/>
            <person name="Hegedus B."/>
            <person name="Baldrian P."/>
            <person name="Stursova M."/>
            <person name="Weitz H."/>
            <person name="Taylor A."/>
            <person name="Grigoriev I.V."/>
            <person name="Nagy L.G."/>
            <person name="Martin F."/>
            <person name="Kauserud H."/>
        </authorList>
    </citation>
    <scope>NUCLEOTIDE SEQUENCE</scope>
    <source>
        <strain evidence="2">9284</strain>
    </source>
</reference>
<dbReference type="SUPFAM" id="SSF81383">
    <property type="entry name" value="F-box domain"/>
    <property type="match status" value="1"/>
</dbReference>
<feature type="domain" description="F-box" evidence="1">
    <location>
        <begin position="13"/>
        <end position="59"/>
    </location>
</feature>
<protein>
    <recommendedName>
        <fullName evidence="1">F-box domain-containing protein</fullName>
    </recommendedName>
</protein>